<comment type="caution">
    <text evidence="1">The sequence shown here is derived from an EMBL/GenBank/DDBJ whole genome shotgun (WGS) entry which is preliminary data.</text>
</comment>
<dbReference type="EMBL" id="MRZV01000521">
    <property type="protein sequence ID" value="PIK48461.1"/>
    <property type="molecule type" value="Genomic_DNA"/>
</dbReference>
<dbReference type="Proteomes" id="UP000230750">
    <property type="component" value="Unassembled WGS sequence"/>
</dbReference>
<protein>
    <submittedName>
        <fullName evidence="1">Uncharacterized protein</fullName>
    </submittedName>
</protein>
<dbReference type="OrthoDB" id="5985073at2759"/>
<keyword evidence="2" id="KW-1185">Reference proteome</keyword>
<proteinExistence type="predicted"/>
<accession>A0A2G8KKC0</accession>
<gene>
    <name evidence="1" type="ORF">BSL78_14655</name>
</gene>
<dbReference type="AlphaFoldDB" id="A0A2G8KKC0"/>
<organism evidence="1 2">
    <name type="scientific">Stichopus japonicus</name>
    <name type="common">Sea cucumber</name>
    <dbReference type="NCBI Taxonomy" id="307972"/>
    <lineage>
        <taxon>Eukaryota</taxon>
        <taxon>Metazoa</taxon>
        <taxon>Echinodermata</taxon>
        <taxon>Eleutherozoa</taxon>
        <taxon>Echinozoa</taxon>
        <taxon>Holothuroidea</taxon>
        <taxon>Aspidochirotacea</taxon>
        <taxon>Aspidochirotida</taxon>
        <taxon>Stichopodidae</taxon>
        <taxon>Apostichopus</taxon>
    </lineage>
</organism>
<reference evidence="1 2" key="1">
    <citation type="journal article" date="2017" name="PLoS Biol.">
        <title>The sea cucumber genome provides insights into morphological evolution and visceral regeneration.</title>
        <authorList>
            <person name="Zhang X."/>
            <person name="Sun L."/>
            <person name="Yuan J."/>
            <person name="Sun Y."/>
            <person name="Gao Y."/>
            <person name="Zhang L."/>
            <person name="Li S."/>
            <person name="Dai H."/>
            <person name="Hamel J.F."/>
            <person name="Liu C."/>
            <person name="Yu Y."/>
            <person name="Liu S."/>
            <person name="Lin W."/>
            <person name="Guo K."/>
            <person name="Jin S."/>
            <person name="Xu P."/>
            <person name="Storey K.B."/>
            <person name="Huan P."/>
            <person name="Zhang T."/>
            <person name="Zhou Y."/>
            <person name="Zhang J."/>
            <person name="Lin C."/>
            <person name="Li X."/>
            <person name="Xing L."/>
            <person name="Huo D."/>
            <person name="Sun M."/>
            <person name="Wang L."/>
            <person name="Mercier A."/>
            <person name="Li F."/>
            <person name="Yang H."/>
            <person name="Xiang J."/>
        </authorList>
    </citation>
    <scope>NUCLEOTIDE SEQUENCE [LARGE SCALE GENOMIC DNA]</scope>
    <source>
        <strain evidence="1">Shaxun</strain>
        <tissue evidence="1">Muscle</tissue>
    </source>
</reference>
<evidence type="ECO:0000313" key="2">
    <source>
        <dbReference type="Proteomes" id="UP000230750"/>
    </source>
</evidence>
<name>A0A2G8KKC0_STIJA</name>
<evidence type="ECO:0000313" key="1">
    <source>
        <dbReference type="EMBL" id="PIK48461.1"/>
    </source>
</evidence>
<sequence length="508" mass="55947">MQTTVVNNAAAAVNMTVRNASSANLTSASNVSRAIVTETDYLLDCYCFNISRTLKDIPGTLCAELESAEYFESECFVPPDNQTQFIIDHWDYNATDIDQMATSISHGVVVVEPELQVMFTRHPLPEIVDRIDQVSFDFEVSHTAGSDSPAFNVYLQLDAINFTRNSASGELLPSSIYSDQHCTSGNLCKAKYWNGRGLFHLPFLPVEPPGVVFFGTFNLSVGNQIDFVADSLLTGRSVVVYDSCIVDFVGRGYGPINASDTVRVDAPTVSASLDFCTAYAYLFYASSADEIPQVFSVGDYVRVKASLWVPEVTLHLTNLTITSDMANVTIINGEVFLTDQIWNRNDTDSIYQEISYSDTEGFLYYGLVYSQAKFQDGGVTIVPGVIINEADNIADEDDNLEMTLTFRANDVSSWFQGEEINFVISASYLSDYPGELVTLQDDTVTLTMVEPYLNLRVEILDHQFLADQITSDAAYTCQANDCCESTSCDIGKSCRTDVDNIGACSSVE</sequence>